<feature type="region of interest" description="Disordered" evidence="2">
    <location>
        <begin position="82"/>
        <end position="131"/>
    </location>
</feature>
<dbReference type="EMBL" id="JABSTR010000008">
    <property type="protein sequence ID" value="KAH9378426.1"/>
    <property type="molecule type" value="Genomic_DNA"/>
</dbReference>
<gene>
    <name evidence="3" type="ORF">HPB48_018104</name>
</gene>
<proteinExistence type="predicted"/>
<organism evidence="3 4">
    <name type="scientific">Haemaphysalis longicornis</name>
    <name type="common">Bush tick</name>
    <dbReference type="NCBI Taxonomy" id="44386"/>
    <lineage>
        <taxon>Eukaryota</taxon>
        <taxon>Metazoa</taxon>
        <taxon>Ecdysozoa</taxon>
        <taxon>Arthropoda</taxon>
        <taxon>Chelicerata</taxon>
        <taxon>Arachnida</taxon>
        <taxon>Acari</taxon>
        <taxon>Parasitiformes</taxon>
        <taxon>Ixodida</taxon>
        <taxon>Ixodoidea</taxon>
        <taxon>Ixodidae</taxon>
        <taxon>Haemaphysalinae</taxon>
        <taxon>Haemaphysalis</taxon>
    </lineage>
</organism>
<sequence length="253" mass="27562">MHPLSRSGTPGSPVPAALCSGQVPPLCCPSTTHVCSQPWCIHYKVNTHPSLDPTCPFLLQKQRACAKAAFERRIALRRVTQDTPCLPSSKPASDSPVTSQPGSYAAKLKGPSVPPPASSNATPTPSLNEENRHSFDLRLAMLERQLREQLRVSQELQQKIQSLTEILQVTTTCLTSQLAQLNQHLATFTSTTSDTQIMPLEDLVESTSTAQHTRLLQLETSILKVLTSLNAQSEQLKSFGSISIYLQESLPPG</sequence>
<dbReference type="AlphaFoldDB" id="A0A9J6GSL2"/>
<reference evidence="3 4" key="1">
    <citation type="journal article" date="2020" name="Cell">
        <title>Large-Scale Comparative Analyses of Tick Genomes Elucidate Their Genetic Diversity and Vector Capacities.</title>
        <authorList>
            <consortium name="Tick Genome and Microbiome Consortium (TIGMIC)"/>
            <person name="Jia N."/>
            <person name="Wang J."/>
            <person name="Shi W."/>
            <person name="Du L."/>
            <person name="Sun Y."/>
            <person name="Zhan W."/>
            <person name="Jiang J.F."/>
            <person name="Wang Q."/>
            <person name="Zhang B."/>
            <person name="Ji P."/>
            <person name="Bell-Sakyi L."/>
            <person name="Cui X.M."/>
            <person name="Yuan T.T."/>
            <person name="Jiang B.G."/>
            <person name="Yang W.F."/>
            <person name="Lam T.T."/>
            <person name="Chang Q.C."/>
            <person name="Ding S.J."/>
            <person name="Wang X.J."/>
            <person name="Zhu J.G."/>
            <person name="Ruan X.D."/>
            <person name="Zhao L."/>
            <person name="Wei J.T."/>
            <person name="Ye R.Z."/>
            <person name="Que T.C."/>
            <person name="Du C.H."/>
            <person name="Zhou Y.H."/>
            <person name="Cheng J.X."/>
            <person name="Dai P.F."/>
            <person name="Guo W.B."/>
            <person name="Han X.H."/>
            <person name="Huang E.J."/>
            <person name="Li L.F."/>
            <person name="Wei W."/>
            <person name="Gao Y.C."/>
            <person name="Liu J.Z."/>
            <person name="Shao H.Z."/>
            <person name="Wang X."/>
            <person name="Wang C.C."/>
            <person name="Yang T.C."/>
            <person name="Huo Q.B."/>
            <person name="Li W."/>
            <person name="Chen H.Y."/>
            <person name="Chen S.E."/>
            <person name="Zhou L.G."/>
            <person name="Ni X.B."/>
            <person name="Tian J.H."/>
            <person name="Sheng Y."/>
            <person name="Liu T."/>
            <person name="Pan Y.S."/>
            <person name="Xia L.Y."/>
            <person name="Li J."/>
            <person name="Zhao F."/>
            <person name="Cao W.C."/>
        </authorList>
    </citation>
    <scope>NUCLEOTIDE SEQUENCE [LARGE SCALE GENOMIC DNA]</scope>
    <source>
        <strain evidence="3">HaeL-2018</strain>
    </source>
</reference>
<feature type="compositionally biased region" description="Polar residues" evidence="2">
    <location>
        <begin position="90"/>
        <end position="102"/>
    </location>
</feature>
<evidence type="ECO:0000256" key="1">
    <source>
        <dbReference type="SAM" id="Coils"/>
    </source>
</evidence>
<evidence type="ECO:0000313" key="3">
    <source>
        <dbReference type="EMBL" id="KAH9378426.1"/>
    </source>
</evidence>
<evidence type="ECO:0000313" key="4">
    <source>
        <dbReference type="Proteomes" id="UP000821853"/>
    </source>
</evidence>
<evidence type="ECO:0000256" key="2">
    <source>
        <dbReference type="SAM" id="MobiDB-lite"/>
    </source>
</evidence>
<protein>
    <submittedName>
        <fullName evidence="3">Uncharacterized protein</fullName>
    </submittedName>
</protein>
<dbReference type="Proteomes" id="UP000821853">
    <property type="component" value="Unassembled WGS sequence"/>
</dbReference>
<comment type="caution">
    <text evidence="3">The sequence shown here is derived from an EMBL/GenBank/DDBJ whole genome shotgun (WGS) entry which is preliminary data.</text>
</comment>
<keyword evidence="4" id="KW-1185">Reference proteome</keyword>
<feature type="coiled-coil region" evidence="1">
    <location>
        <begin position="139"/>
        <end position="166"/>
    </location>
</feature>
<name>A0A9J6GSL2_HAELO</name>
<dbReference type="VEuPathDB" id="VectorBase:HLOH_041420"/>
<accession>A0A9J6GSL2</accession>
<keyword evidence="1" id="KW-0175">Coiled coil</keyword>
<dbReference type="OrthoDB" id="6536558at2759"/>